<evidence type="ECO:0000313" key="11">
    <source>
        <dbReference type="Proteomes" id="UP000238701"/>
    </source>
</evidence>
<name>A0A2U3K6B8_9BACT</name>
<evidence type="ECO:0000256" key="7">
    <source>
        <dbReference type="ARBA" id="ARBA00053369"/>
    </source>
</evidence>
<feature type="active site" description="Proton acceptor" evidence="9">
    <location>
        <position position="86"/>
    </location>
</feature>
<evidence type="ECO:0000256" key="5">
    <source>
        <dbReference type="ARBA" id="ARBA00023080"/>
    </source>
</evidence>
<dbReference type="PIRSF" id="PIRSF006305">
    <property type="entry name" value="Maf"/>
    <property type="match status" value="1"/>
</dbReference>
<comment type="similarity">
    <text evidence="9">Belongs to the Maf family. YhdE subfamily.</text>
</comment>
<accession>A0A2U3K6B8</accession>
<keyword evidence="5 9" id="KW-0546">Nucleotide metabolism</keyword>
<comment type="function">
    <text evidence="7">Nucleoside triphosphate pyrophosphatase that hydrolyzes 7-methyl-GTP (m(7)GTP). May have a dual role in cell division arrest and in preventing the incorporation of modified nucleotides into cellular nucleic acids.</text>
</comment>
<dbReference type="GO" id="GO:0005737">
    <property type="term" value="C:cytoplasm"/>
    <property type="evidence" value="ECO:0007669"/>
    <property type="project" value="UniProtKB-SubCell"/>
</dbReference>
<evidence type="ECO:0000256" key="2">
    <source>
        <dbReference type="ARBA" id="ARBA00004496"/>
    </source>
</evidence>
<dbReference type="PANTHER" id="PTHR43213:SF5">
    <property type="entry name" value="BIFUNCTIONAL DTTP_UTP PYROPHOSPHATASE_METHYLTRANSFERASE PROTEIN-RELATED"/>
    <property type="match status" value="1"/>
</dbReference>
<feature type="site" description="Important for substrate specificity" evidence="9">
    <location>
        <position position="29"/>
    </location>
</feature>
<evidence type="ECO:0000256" key="3">
    <source>
        <dbReference type="ARBA" id="ARBA00022490"/>
    </source>
</evidence>
<evidence type="ECO:0000256" key="1">
    <source>
        <dbReference type="ARBA" id="ARBA00001968"/>
    </source>
</evidence>
<reference evidence="11" key="1">
    <citation type="submission" date="2018-02" db="EMBL/GenBank/DDBJ databases">
        <authorList>
            <person name="Hausmann B."/>
        </authorList>
    </citation>
    <scope>NUCLEOTIDE SEQUENCE [LARGE SCALE GENOMIC DNA]</scope>
    <source>
        <strain evidence="11">Peat soil MAG SbA1</strain>
    </source>
</reference>
<proteinExistence type="inferred from homology"/>
<dbReference type="NCBIfam" id="TIGR00172">
    <property type="entry name" value="maf"/>
    <property type="match status" value="1"/>
</dbReference>
<evidence type="ECO:0000256" key="8">
    <source>
        <dbReference type="ARBA" id="ARBA00060749"/>
    </source>
</evidence>
<gene>
    <name evidence="10" type="ORF">SBA1_140106</name>
</gene>
<dbReference type="AlphaFoldDB" id="A0A2U3K6B8"/>
<comment type="catalytic activity">
    <reaction evidence="9">
        <text>dTTP + H2O = dTMP + diphosphate + H(+)</text>
        <dbReference type="Rhea" id="RHEA:28534"/>
        <dbReference type="ChEBI" id="CHEBI:15377"/>
        <dbReference type="ChEBI" id="CHEBI:15378"/>
        <dbReference type="ChEBI" id="CHEBI:33019"/>
        <dbReference type="ChEBI" id="CHEBI:37568"/>
        <dbReference type="ChEBI" id="CHEBI:63528"/>
        <dbReference type="EC" id="3.6.1.9"/>
    </reaction>
</comment>
<dbReference type="Pfam" id="PF02545">
    <property type="entry name" value="Maf"/>
    <property type="match status" value="1"/>
</dbReference>
<dbReference type="EC" id="3.6.1.9" evidence="9"/>
<dbReference type="SUPFAM" id="SSF52972">
    <property type="entry name" value="ITPase-like"/>
    <property type="match status" value="1"/>
</dbReference>
<dbReference type="Gene3D" id="3.90.950.10">
    <property type="match status" value="1"/>
</dbReference>
<comment type="subcellular location">
    <subcellularLocation>
        <location evidence="2 9">Cytoplasm</location>
    </subcellularLocation>
</comment>
<dbReference type="EMBL" id="OMOD01000046">
    <property type="protein sequence ID" value="SPF35215.1"/>
    <property type="molecule type" value="Genomic_DNA"/>
</dbReference>
<dbReference type="PANTHER" id="PTHR43213">
    <property type="entry name" value="BIFUNCTIONAL DTTP/UTP PYROPHOSPHATASE/METHYLTRANSFERASE PROTEIN-RELATED"/>
    <property type="match status" value="1"/>
</dbReference>
<organism evidence="10 11">
    <name type="scientific">Candidatus Sulfotelmatobacter kueseliae</name>
    <dbReference type="NCBI Taxonomy" id="2042962"/>
    <lineage>
        <taxon>Bacteria</taxon>
        <taxon>Pseudomonadati</taxon>
        <taxon>Acidobacteriota</taxon>
        <taxon>Terriglobia</taxon>
        <taxon>Terriglobales</taxon>
        <taxon>Candidatus Korobacteraceae</taxon>
        <taxon>Candidatus Sulfotelmatobacter</taxon>
    </lineage>
</organism>
<keyword evidence="3 9" id="KW-0963">Cytoplasm</keyword>
<evidence type="ECO:0000256" key="4">
    <source>
        <dbReference type="ARBA" id="ARBA00022801"/>
    </source>
</evidence>
<evidence type="ECO:0000256" key="6">
    <source>
        <dbReference type="ARBA" id="ARBA00050213"/>
    </source>
</evidence>
<dbReference type="GO" id="GO:0036218">
    <property type="term" value="F:dTTP diphosphatase activity"/>
    <property type="evidence" value="ECO:0007669"/>
    <property type="project" value="RHEA"/>
</dbReference>
<dbReference type="FunFam" id="3.90.950.10:FF:000005">
    <property type="entry name" value="7-methyl-GTP pyrophosphatase"/>
    <property type="match status" value="1"/>
</dbReference>
<dbReference type="CDD" id="cd00555">
    <property type="entry name" value="Maf"/>
    <property type="match status" value="1"/>
</dbReference>
<sequence>MCRPRQKHLSKVPGYNQNRMLVLASASPRRQELLRNAGISFTVQPADVDETPHAGESPRDCAERLAREKALAVWQTRPHDRVLGADTIVVVNETILGKPTGNEDAARMLRLLSGRAHEVITGVCLITPVASRQLPVVSYPSSSDPLATGNRQLATASESTLVTMCELSDDEIRAYVATGEPMDKAGAYAIQGIASRWIPRIEGDYCNVVGLPVALVYRMLRDLRTG</sequence>
<comment type="function">
    <text evidence="9">Nucleoside triphosphate pyrophosphatase that hydrolyzes dTTP and UTP. May have a dual role in cell division arrest and in preventing the incorporation of modified nucleotides into cellular nucleic acids.</text>
</comment>
<dbReference type="GO" id="GO:0009117">
    <property type="term" value="P:nucleotide metabolic process"/>
    <property type="evidence" value="ECO:0007669"/>
    <property type="project" value="UniProtKB-KW"/>
</dbReference>
<dbReference type="InterPro" id="IPR003697">
    <property type="entry name" value="Maf-like"/>
</dbReference>
<comment type="catalytic activity">
    <reaction evidence="6">
        <text>N(7)-methyl-GTP + H2O = N(7)-methyl-GMP + diphosphate + H(+)</text>
        <dbReference type="Rhea" id="RHEA:58744"/>
        <dbReference type="ChEBI" id="CHEBI:15377"/>
        <dbReference type="ChEBI" id="CHEBI:15378"/>
        <dbReference type="ChEBI" id="CHEBI:33019"/>
        <dbReference type="ChEBI" id="CHEBI:58285"/>
        <dbReference type="ChEBI" id="CHEBI:87133"/>
    </reaction>
</comment>
<dbReference type="GO" id="GO:0036221">
    <property type="term" value="F:UTP diphosphatase activity"/>
    <property type="evidence" value="ECO:0007669"/>
    <property type="project" value="RHEA"/>
</dbReference>
<evidence type="ECO:0000313" key="10">
    <source>
        <dbReference type="EMBL" id="SPF35215.1"/>
    </source>
</evidence>
<comment type="catalytic activity">
    <reaction evidence="9">
        <text>UTP + H2O = UMP + diphosphate + H(+)</text>
        <dbReference type="Rhea" id="RHEA:29395"/>
        <dbReference type="ChEBI" id="CHEBI:15377"/>
        <dbReference type="ChEBI" id="CHEBI:15378"/>
        <dbReference type="ChEBI" id="CHEBI:33019"/>
        <dbReference type="ChEBI" id="CHEBI:46398"/>
        <dbReference type="ChEBI" id="CHEBI:57865"/>
        <dbReference type="EC" id="3.6.1.9"/>
    </reaction>
</comment>
<feature type="site" description="Important for substrate specificity" evidence="9">
    <location>
        <position position="191"/>
    </location>
</feature>
<comment type="similarity">
    <text evidence="8">Belongs to the Maf family. YceF subfamily.</text>
</comment>
<protein>
    <recommendedName>
        <fullName evidence="9">dTTP/UTP pyrophosphatase</fullName>
        <shortName evidence="9">dTTPase/UTPase</shortName>
        <ecNumber evidence="9">3.6.1.9</ecNumber>
    </recommendedName>
    <alternativeName>
        <fullName evidence="9">Nucleoside triphosphate pyrophosphatase</fullName>
    </alternativeName>
    <alternativeName>
        <fullName evidence="9">Nucleotide pyrophosphatase</fullName>
        <shortName evidence="9">Nucleotide PPase</shortName>
    </alternativeName>
</protein>
<dbReference type="InterPro" id="IPR029001">
    <property type="entry name" value="ITPase-like_fam"/>
</dbReference>
<evidence type="ECO:0000256" key="9">
    <source>
        <dbReference type="HAMAP-Rule" id="MF_00528"/>
    </source>
</evidence>
<comment type="cofactor">
    <cofactor evidence="1 9">
        <name>a divalent metal cation</name>
        <dbReference type="ChEBI" id="CHEBI:60240"/>
    </cofactor>
</comment>
<dbReference type="HAMAP" id="MF_00528">
    <property type="entry name" value="Maf"/>
    <property type="match status" value="1"/>
</dbReference>
<dbReference type="Proteomes" id="UP000238701">
    <property type="component" value="Unassembled WGS sequence"/>
</dbReference>
<feature type="site" description="Important for substrate specificity" evidence="9">
    <location>
        <position position="87"/>
    </location>
</feature>
<comment type="caution">
    <text evidence="9">Lacks conserved residue(s) required for the propagation of feature annotation.</text>
</comment>
<keyword evidence="4 9" id="KW-0378">Hydrolase</keyword>